<dbReference type="STRING" id="1122133.SAMN02745157_1401"/>
<dbReference type="Pfam" id="PF13524">
    <property type="entry name" value="Glyco_trans_1_2"/>
    <property type="match status" value="1"/>
</dbReference>
<evidence type="ECO:0000259" key="2">
    <source>
        <dbReference type="Pfam" id="PF13524"/>
    </source>
</evidence>
<sequence>MNTHAPPGIDRALKPRMLFFRTVDRNISGFIVEHLKQQLDCLRLSFDVTLIEGDCDYDRLCDLHQPDIAMFESGIYAARSSIANALAQPQVPKVGFFNGDPYCSSRLIFLQAMRRLQINTYFTLSTRLAEYLTDEDADIFYWPNFIDPAVHRDYGLPKAIPVLFTGSLASHYPWRNRIRQKLAPRYPIMSCPHPGWFDAQAVTKVATGTEYARLINFSHVTPTCGTIADEIVRKHFEIPACRSLLVTERTAGTLAAGFVDMENCLFAEPDDVVEKLEMLLRDPGRMAAITDAGHRLVHDRHTIHHRDQVLQWLRLRSIANDGQRIVQKTPFAPLSLSPLMHRRVAPPAQFGHLRQLLDEGRRAFAGKSYDEAERAFTRCLNFHPLPEALVGRARCQLHLGRPSDAVELLGNWIDNVLARYQAEAPDPVEYALLIAGLLCAGEVDEAARRLALFPNLVHSEIAWATAAAAALRDGLLDSPEHPAEIMLSPSVHGRLHSDASSWLAELQAMMVACGRPDLARKVTERVGETPVAQNGQQGRQIHPPRPRAPRRGTMAPSLAAIARHKAMAPVMARLARAMTRDGRLPKFRRLPFARRFRKFDDFVAVLRGLVPRVDAAQTLLLPGASPSIYVEEFLAGLAVNPDLGSLHVVGGPSAPGLAAARLGAREVLQIPLTDLPQRGLEPFDLVFVEDVPAEVADLQGLCLAAGCVILSGIGDPGSSALCRAIVQAGTHVLLAHDPAYGAGYAVFDRWRTPLPLPESLARPGLSGSAAWADSQPVSVS</sequence>
<feature type="region of interest" description="Disordered" evidence="1">
    <location>
        <begin position="529"/>
        <end position="552"/>
    </location>
</feature>
<dbReference type="Proteomes" id="UP000184485">
    <property type="component" value="Unassembled WGS sequence"/>
</dbReference>
<gene>
    <name evidence="3" type="ORF">SAMN02745157_1401</name>
</gene>
<name>A0A1M4Y1N8_9HYPH</name>
<dbReference type="EMBL" id="FQUP01000001">
    <property type="protein sequence ID" value="SHE99754.1"/>
    <property type="molecule type" value="Genomic_DNA"/>
</dbReference>
<dbReference type="SUPFAM" id="SSF48452">
    <property type="entry name" value="TPR-like"/>
    <property type="match status" value="1"/>
</dbReference>
<dbReference type="InterPro" id="IPR011990">
    <property type="entry name" value="TPR-like_helical_dom_sf"/>
</dbReference>
<evidence type="ECO:0000256" key="1">
    <source>
        <dbReference type="SAM" id="MobiDB-lite"/>
    </source>
</evidence>
<dbReference type="Gene3D" id="1.25.40.10">
    <property type="entry name" value="Tetratricopeptide repeat domain"/>
    <property type="match status" value="1"/>
</dbReference>
<organism evidence="3 4">
    <name type="scientific">Kaistia soli DSM 19436</name>
    <dbReference type="NCBI Taxonomy" id="1122133"/>
    <lineage>
        <taxon>Bacteria</taxon>
        <taxon>Pseudomonadati</taxon>
        <taxon>Pseudomonadota</taxon>
        <taxon>Alphaproteobacteria</taxon>
        <taxon>Hyphomicrobiales</taxon>
        <taxon>Kaistiaceae</taxon>
        <taxon>Kaistia</taxon>
    </lineage>
</organism>
<dbReference type="OrthoDB" id="5121913at2"/>
<evidence type="ECO:0000313" key="3">
    <source>
        <dbReference type="EMBL" id="SHE99754.1"/>
    </source>
</evidence>
<dbReference type="AlphaFoldDB" id="A0A1M4Y1N8"/>
<dbReference type="RefSeq" id="WP_073051947.1">
    <property type="nucleotide sequence ID" value="NZ_FQUP01000001.1"/>
</dbReference>
<keyword evidence="4" id="KW-1185">Reference proteome</keyword>
<reference evidence="3 4" key="1">
    <citation type="submission" date="2016-11" db="EMBL/GenBank/DDBJ databases">
        <authorList>
            <person name="Jaros S."/>
            <person name="Januszkiewicz K."/>
            <person name="Wedrychowicz H."/>
        </authorList>
    </citation>
    <scope>NUCLEOTIDE SEQUENCE [LARGE SCALE GENOMIC DNA]</scope>
    <source>
        <strain evidence="3 4">DSM 19436</strain>
    </source>
</reference>
<dbReference type="InterPro" id="IPR055259">
    <property type="entry name" value="YkvP/CgeB_Glyco_trans-like"/>
</dbReference>
<evidence type="ECO:0000313" key="4">
    <source>
        <dbReference type="Proteomes" id="UP000184485"/>
    </source>
</evidence>
<proteinExistence type="predicted"/>
<protein>
    <submittedName>
        <fullName evidence="3">Spore maturation protein CgeB</fullName>
    </submittedName>
</protein>
<feature type="domain" description="Spore protein YkvP/CgeB glycosyl transferase-like" evidence="2">
    <location>
        <begin position="195"/>
        <end position="306"/>
    </location>
</feature>
<accession>A0A1M4Y1N8</accession>